<sequence length="60" mass="6264">MSETDDTGSIHDEERSQEALAALFIVVGAALFVFPEPVTSAVGAALVLVGAVVFLADRFL</sequence>
<feature type="transmembrane region" description="Helical" evidence="1">
    <location>
        <begin position="41"/>
        <end position="59"/>
    </location>
</feature>
<keyword evidence="3" id="KW-1185">Reference proteome</keyword>
<dbReference type="EMBL" id="JBHSDS010000003">
    <property type="protein sequence ID" value="MFC4356973.1"/>
    <property type="molecule type" value="Genomic_DNA"/>
</dbReference>
<name>A0ABD5P8C6_9EURY</name>
<dbReference type="RefSeq" id="WP_267621862.1">
    <property type="nucleotide sequence ID" value="NZ_JAODIW010000006.1"/>
</dbReference>
<evidence type="ECO:0000313" key="2">
    <source>
        <dbReference type="EMBL" id="MFC4356973.1"/>
    </source>
</evidence>
<protein>
    <submittedName>
        <fullName evidence="2">Uncharacterized protein</fullName>
    </submittedName>
</protein>
<evidence type="ECO:0000256" key="1">
    <source>
        <dbReference type="SAM" id="Phobius"/>
    </source>
</evidence>
<evidence type="ECO:0000313" key="3">
    <source>
        <dbReference type="Proteomes" id="UP001595921"/>
    </source>
</evidence>
<keyword evidence="1" id="KW-1133">Transmembrane helix</keyword>
<proteinExistence type="predicted"/>
<keyword evidence="1" id="KW-0812">Transmembrane</keyword>
<accession>A0ABD5P8C6</accession>
<comment type="caution">
    <text evidence="2">The sequence shown here is derived from an EMBL/GenBank/DDBJ whole genome shotgun (WGS) entry which is preliminary data.</text>
</comment>
<dbReference type="AlphaFoldDB" id="A0ABD5P8C6"/>
<dbReference type="Proteomes" id="UP001595921">
    <property type="component" value="Unassembled WGS sequence"/>
</dbReference>
<keyword evidence="1" id="KW-0472">Membrane</keyword>
<organism evidence="2 3">
    <name type="scientific">Halobium salinum</name>
    <dbReference type="NCBI Taxonomy" id="1364940"/>
    <lineage>
        <taxon>Archaea</taxon>
        <taxon>Methanobacteriati</taxon>
        <taxon>Methanobacteriota</taxon>
        <taxon>Stenosarchaea group</taxon>
        <taxon>Halobacteria</taxon>
        <taxon>Halobacteriales</taxon>
        <taxon>Haloferacaceae</taxon>
        <taxon>Halobium</taxon>
    </lineage>
</organism>
<reference evidence="2 3" key="1">
    <citation type="journal article" date="2019" name="Int. J. Syst. Evol. Microbiol.">
        <title>The Global Catalogue of Microorganisms (GCM) 10K type strain sequencing project: providing services to taxonomists for standard genome sequencing and annotation.</title>
        <authorList>
            <consortium name="The Broad Institute Genomics Platform"/>
            <consortium name="The Broad Institute Genome Sequencing Center for Infectious Disease"/>
            <person name="Wu L."/>
            <person name="Ma J."/>
        </authorList>
    </citation>
    <scope>NUCLEOTIDE SEQUENCE [LARGE SCALE GENOMIC DNA]</scope>
    <source>
        <strain evidence="2 3">CGMCC 1.12553</strain>
    </source>
</reference>
<gene>
    <name evidence="2" type="ORF">ACFO0N_03310</name>
</gene>